<dbReference type="HOGENOM" id="CLU_332150_0_0_1"/>
<protein>
    <recommendedName>
        <fullName evidence="5">RRM domain-containing protein</fullName>
    </recommendedName>
</protein>
<evidence type="ECO:0000313" key="6">
    <source>
        <dbReference type="EnsemblPlants" id="Bra010724.1-P"/>
    </source>
</evidence>
<dbReference type="GO" id="GO:0008234">
    <property type="term" value="F:cysteine-type peptidase activity"/>
    <property type="evidence" value="ECO:0007669"/>
    <property type="project" value="InterPro"/>
</dbReference>
<feature type="region of interest" description="Disordered" evidence="4">
    <location>
        <begin position="650"/>
        <end position="678"/>
    </location>
</feature>
<feature type="domain" description="RRM" evidence="5">
    <location>
        <begin position="741"/>
        <end position="819"/>
    </location>
</feature>
<organism evidence="6 7">
    <name type="scientific">Brassica campestris</name>
    <name type="common">Field mustard</name>
    <dbReference type="NCBI Taxonomy" id="3711"/>
    <lineage>
        <taxon>Eukaryota</taxon>
        <taxon>Viridiplantae</taxon>
        <taxon>Streptophyta</taxon>
        <taxon>Embryophyta</taxon>
        <taxon>Tracheophyta</taxon>
        <taxon>Spermatophyta</taxon>
        <taxon>Magnoliopsida</taxon>
        <taxon>eudicotyledons</taxon>
        <taxon>Gunneridae</taxon>
        <taxon>Pentapetalae</taxon>
        <taxon>rosids</taxon>
        <taxon>malvids</taxon>
        <taxon>Brassicales</taxon>
        <taxon>Brassicaceae</taxon>
        <taxon>Brassiceae</taxon>
        <taxon>Brassica</taxon>
    </lineage>
</organism>
<feature type="region of interest" description="Disordered" evidence="4">
    <location>
        <begin position="616"/>
        <end position="637"/>
    </location>
</feature>
<feature type="compositionally biased region" description="Basic residues" evidence="4">
    <location>
        <begin position="86"/>
        <end position="99"/>
    </location>
</feature>
<dbReference type="InterPro" id="IPR000668">
    <property type="entry name" value="Peptidase_C1A_C"/>
</dbReference>
<dbReference type="GO" id="GO:0006508">
    <property type="term" value="P:proteolysis"/>
    <property type="evidence" value="ECO:0007669"/>
    <property type="project" value="InterPro"/>
</dbReference>
<sequence>MEESKRKSREGGTTPDPERVGSDDPDVKPKKKKNKTAAEPSKADPDDPEDKPKKRDKGKSPKKKKSKTAVEPSKTHPDDPEDKPKKHDKGKSPKKKKSKTAVEPSKTHPDDPEDKPKKHDKGKSPKKKKSKTAAEPSKTDPDDPEPPKTGADDPEHHKGKRQKKRKEIETTSDPSEIECDVKKLKVDYSPPKSSSSESEYEGICEPMQVGAVNLPEDVTEPELMAFFNGKPVHVVIRRFENEYSRSVIVFGSVADTKEALKLCGKKMRGIPIYIKPNGNSREIVLASGFNNQSTVKEIMKQLRSEFKSRGDVLNIFVPEDNETGGCLGFGYIYIDPQGVDGGDLWKSFEIDGLPITLTTASPKLCFEAEIVGKKKANDEDEKTALKKMLLPLNTSLPTLMYTQRRYSWTDKRPDITAESYKQETNDCWAAALHRAYSALLTLSGSPGPVLTRQDIIDGLDEAYQASGDGIERLKYAISFMEKYVKEMNIYRRPRGNDASSYEDFESFTLQLLATTPVMVTVECLPGFLSFDGQGIFSPSDMDCRMRTFEKFPIHCLLLTGNDVKDGIEYWKLHETKGKDWGVEGFIMMERHKCLLKSVVELKIVTTPEIRLGDTEILETPKNQQKDKKRRKKVHQDALLKPKKLQKHKLCKKKQKKVAATTEPSEINSDDPEALVKPQKPKRLKKIVDELSNRLDEMTEIVKKLKKNSDLLEEENNNTPKEKVVDHECYFESEDADFKNRRTIFVLGFDCSFPRDEIKRTLIKHFSSCGAVSRVYIPFHCDTGSPMGFAFISMGNPDKALTLNGSYLDGMRLEVTMATKRSEYYGYTNHRGCQRCGIASAKRLAKRFYDRTRIRIPLVPSDF</sequence>
<keyword evidence="3" id="KW-0175">Coiled coil</keyword>
<dbReference type="Gramene" id="Bra010724.1">
    <property type="protein sequence ID" value="Bra010724.1-P"/>
    <property type="gene ID" value="Bra010724"/>
</dbReference>
<dbReference type="PROSITE" id="PS50102">
    <property type="entry name" value="RRM"/>
    <property type="match status" value="1"/>
</dbReference>
<keyword evidence="1 2" id="KW-0694">RNA-binding</keyword>
<evidence type="ECO:0000259" key="5">
    <source>
        <dbReference type="PROSITE" id="PS50102"/>
    </source>
</evidence>
<dbReference type="eggNOG" id="KOG4210">
    <property type="taxonomic scope" value="Eukaryota"/>
</dbReference>
<dbReference type="GO" id="GO:0005730">
    <property type="term" value="C:nucleolus"/>
    <property type="evidence" value="ECO:0000318"/>
    <property type="project" value="GO_Central"/>
</dbReference>
<feature type="compositionally biased region" description="Basic and acidic residues" evidence="4">
    <location>
        <begin position="73"/>
        <end position="85"/>
    </location>
</feature>
<dbReference type="InParanoid" id="M4D2M1"/>
<dbReference type="Gene3D" id="3.30.70.330">
    <property type="match status" value="3"/>
</dbReference>
<dbReference type="GO" id="GO:0003723">
    <property type="term" value="F:RNA binding"/>
    <property type="evidence" value="ECO:0000318"/>
    <property type="project" value="GO_Central"/>
</dbReference>
<feature type="compositionally biased region" description="Basic and acidic residues" evidence="4">
    <location>
        <begin position="41"/>
        <end position="53"/>
    </location>
</feature>
<feature type="compositionally biased region" description="Basic residues" evidence="4">
    <location>
        <begin position="118"/>
        <end position="131"/>
    </location>
</feature>
<dbReference type="Proteomes" id="UP000011750">
    <property type="component" value="Chromosome A08"/>
</dbReference>
<dbReference type="PANTHER" id="PTHR23236:SF109">
    <property type="entry name" value="RNA-BINDING (RRM_RBD_RNP MOTIFS) FAMILY PROTEIN"/>
    <property type="match status" value="1"/>
</dbReference>
<dbReference type="InterPro" id="IPR038765">
    <property type="entry name" value="Papain-like_cys_pep_sf"/>
</dbReference>
<dbReference type="EnsemblPlants" id="Bra010724.1">
    <property type="protein sequence ID" value="Bra010724.1-P"/>
    <property type="gene ID" value="Bra010724"/>
</dbReference>
<evidence type="ECO:0000313" key="7">
    <source>
        <dbReference type="Proteomes" id="UP000011750"/>
    </source>
</evidence>
<dbReference type="STRING" id="51351.M4D2M1"/>
<reference evidence="6 7" key="1">
    <citation type="journal article" date="2011" name="Nat. Genet.">
        <title>The genome of the mesopolyploid crop species Brassica rapa.</title>
        <authorList>
            <consortium name="Brassica rapa Genome Sequencing Project Consortium"/>
            <person name="Wang X."/>
            <person name="Wang H."/>
            <person name="Wang J."/>
            <person name="Sun R."/>
            <person name="Wu J."/>
            <person name="Liu S."/>
            <person name="Bai Y."/>
            <person name="Mun J.H."/>
            <person name="Bancroft I."/>
            <person name="Cheng F."/>
            <person name="Huang S."/>
            <person name="Li X."/>
            <person name="Hua W."/>
            <person name="Wang J."/>
            <person name="Wang X."/>
            <person name="Freeling M."/>
            <person name="Pires J.C."/>
            <person name="Paterson A.H."/>
            <person name="Chalhoub B."/>
            <person name="Wang B."/>
            <person name="Hayward A."/>
            <person name="Sharpe A.G."/>
            <person name="Park B.S."/>
            <person name="Weisshaar B."/>
            <person name="Liu B."/>
            <person name="Li B."/>
            <person name="Liu B."/>
            <person name="Tong C."/>
            <person name="Song C."/>
            <person name="Duran C."/>
            <person name="Peng C."/>
            <person name="Geng C."/>
            <person name="Koh C."/>
            <person name="Lin C."/>
            <person name="Edwards D."/>
            <person name="Mu D."/>
            <person name="Shen D."/>
            <person name="Soumpourou E."/>
            <person name="Li F."/>
            <person name="Fraser F."/>
            <person name="Conant G."/>
            <person name="Lassalle G."/>
            <person name="King G.J."/>
            <person name="Bonnema G."/>
            <person name="Tang H."/>
            <person name="Wang H."/>
            <person name="Belcram H."/>
            <person name="Zhou H."/>
            <person name="Hirakawa H."/>
            <person name="Abe H."/>
            <person name="Guo H."/>
            <person name="Wang H."/>
            <person name="Jin H."/>
            <person name="Parkin I.A."/>
            <person name="Batley J."/>
            <person name="Kim J.S."/>
            <person name="Just J."/>
            <person name="Li J."/>
            <person name="Xu J."/>
            <person name="Deng J."/>
            <person name="Kim J.A."/>
            <person name="Li J."/>
            <person name="Yu J."/>
            <person name="Meng J."/>
            <person name="Wang J."/>
            <person name="Min J."/>
            <person name="Poulain J."/>
            <person name="Wang J."/>
            <person name="Hatakeyama K."/>
            <person name="Wu K."/>
            <person name="Wang L."/>
            <person name="Fang L."/>
            <person name="Trick M."/>
            <person name="Links M.G."/>
            <person name="Zhao M."/>
            <person name="Jin M."/>
            <person name="Ramchiary N."/>
            <person name="Drou N."/>
            <person name="Berkman P.J."/>
            <person name="Cai Q."/>
            <person name="Huang Q."/>
            <person name="Li R."/>
            <person name="Tabata S."/>
            <person name="Cheng S."/>
            <person name="Zhang S."/>
            <person name="Zhang S."/>
            <person name="Huang S."/>
            <person name="Sato S."/>
            <person name="Sun S."/>
            <person name="Kwon S.J."/>
            <person name="Choi S.R."/>
            <person name="Lee T.H."/>
            <person name="Fan W."/>
            <person name="Zhao X."/>
            <person name="Tan X."/>
            <person name="Xu X."/>
            <person name="Wang Y."/>
            <person name="Qiu Y."/>
            <person name="Yin Y."/>
            <person name="Li Y."/>
            <person name="Du Y."/>
            <person name="Liao Y."/>
            <person name="Lim Y."/>
            <person name="Narusaka Y."/>
            <person name="Wang Y."/>
            <person name="Wang Z."/>
            <person name="Li Z."/>
            <person name="Wang Z."/>
            <person name="Xiong Z."/>
            <person name="Zhang Z."/>
        </authorList>
    </citation>
    <scope>NUCLEOTIDE SEQUENCE [LARGE SCALE GENOMIC DNA]</scope>
    <source>
        <strain evidence="6 7">cv. Chiifu-401-42</strain>
    </source>
</reference>
<evidence type="ECO:0000256" key="4">
    <source>
        <dbReference type="SAM" id="MobiDB-lite"/>
    </source>
</evidence>
<accession>M4D2M1</accession>
<keyword evidence="7" id="KW-1185">Reference proteome</keyword>
<evidence type="ECO:0000256" key="2">
    <source>
        <dbReference type="PROSITE-ProRule" id="PRU00176"/>
    </source>
</evidence>
<dbReference type="SMART" id="SM00360">
    <property type="entry name" value="RRM"/>
    <property type="match status" value="3"/>
</dbReference>
<dbReference type="SUPFAM" id="SSF54001">
    <property type="entry name" value="Cysteine proteinases"/>
    <property type="match status" value="1"/>
</dbReference>
<evidence type="ECO:0000256" key="3">
    <source>
        <dbReference type="SAM" id="Coils"/>
    </source>
</evidence>
<dbReference type="SUPFAM" id="SSF54928">
    <property type="entry name" value="RNA-binding domain, RBD"/>
    <property type="match status" value="2"/>
</dbReference>
<feature type="compositionally biased region" description="Basic and acidic residues" evidence="4">
    <location>
        <begin position="105"/>
        <end position="117"/>
    </location>
</feature>
<feature type="region of interest" description="Disordered" evidence="4">
    <location>
        <begin position="1"/>
        <end position="176"/>
    </location>
</feature>
<dbReference type="Pfam" id="PF00076">
    <property type="entry name" value="RRM_1"/>
    <property type="match status" value="1"/>
</dbReference>
<dbReference type="Gene3D" id="3.90.70.10">
    <property type="entry name" value="Cysteine proteinases"/>
    <property type="match status" value="1"/>
</dbReference>
<dbReference type="CDD" id="cd00590">
    <property type="entry name" value="RRM_SF"/>
    <property type="match status" value="1"/>
</dbReference>
<dbReference type="InterPro" id="IPR012677">
    <property type="entry name" value="Nucleotide-bd_a/b_plait_sf"/>
</dbReference>
<feature type="coiled-coil region" evidence="3">
    <location>
        <begin position="687"/>
        <end position="714"/>
    </location>
</feature>
<dbReference type="InterPro" id="IPR035979">
    <property type="entry name" value="RBD_domain_sf"/>
</dbReference>
<name>M4D2M1_BRACM</name>
<feature type="compositionally biased region" description="Basic residues" evidence="4">
    <location>
        <begin position="54"/>
        <end position="67"/>
    </location>
</feature>
<feature type="compositionally biased region" description="Basic and acidic residues" evidence="4">
    <location>
        <begin position="16"/>
        <end position="28"/>
    </location>
</feature>
<reference evidence="6 7" key="2">
    <citation type="journal article" date="2018" name="Hortic Res">
        <title>Improved Brassica rapa reference genome by single-molecule sequencing and chromosome conformation capture technologies.</title>
        <authorList>
            <person name="Zhang L."/>
            <person name="Cai X."/>
            <person name="Wu J."/>
            <person name="Liu M."/>
            <person name="Grob S."/>
            <person name="Cheng F."/>
            <person name="Liang J."/>
            <person name="Cai C."/>
            <person name="Liu Z."/>
            <person name="Liu B."/>
            <person name="Wang F."/>
            <person name="Li S."/>
            <person name="Liu F."/>
            <person name="Li X."/>
            <person name="Cheng L."/>
            <person name="Yang W."/>
            <person name="Li M.H."/>
            <person name="Grossniklaus U."/>
            <person name="Zheng H."/>
            <person name="Wang X."/>
        </authorList>
    </citation>
    <scope>NUCLEOTIDE SEQUENCE [LARGE SCALE GENOMIC DNA]</scope>
    <source>
        <strain evidence="6 7">cv. Chiifu-401-42</strain>
    </source>
</reference>
<evidence type="ECO:0000256" key="1">
    <source>
        <dbReference type="ARBA" id="ARBA00022884"/>
    </source>
</evidence>
<reference evidence="6" key="3">
    <citation type="submission" date="2023-03" db="UniProtKB">
        <authorList>
            <consortium name="EnsemblPlants"/>
        </authorList>
    </citation>
    <scope>IDENTIFICATION</scope>
    <source>
        <strain evidence="6">cv. Chiifu-401-42</strain>
    </source>
</reference>
<dbReference type="InterPro" id="IPR000504">
    <property type="entry name" value="RRM_dom"/>
</dbReference>
<proteinExistence type="predicted"/>
<dbReference type="AlphaFoldDB" id="M4D2M1"/>
<dbReference type="PANTHER" id="PTHR23236">
    <property type="entry name" value="EUKARYOTIC TRANSLATION INITIATION FACTOR 4B/4H"/>
    <property type="match status" value="1"/>
</dbReference>
<dbReference type="Pfam" id="PF00112">
    <property type="entry name" value="Peptidase_C1"/>
    <property type="match status" value="1"/>
</dbReference>